<evidence type="ECO:0000256" key="3">
    <source>
        <dbReference type="ARBA" id="ARBA00022692"/>
    </source>
</evidence>
<keyword evidence="1 8" id="KW-0813">Transport</keyword>
<dbReference type="HAMAP" id="MF_01521">
    <property type="entry name" value="MntP_pump"/>
    <property type="match status" value="1"/>
</dbReference>
<keyword evidence="11" id="KW-1185">Reference proteome</keyword>
<organism evidence="10 11">
    <name type="scientific">Ectopseudomonas mendocina</name>
    <name type="common">Pseudomonas mendocina</name>
    <dbReference type="NCBI Taxonomy" id="300"/>
    <lineage>
        <taxon>Bacteria</taxon>
        <taxon>Pseudomonadati</taxon>
        <taxon>Pseudomonadota</taxon>
        <taxon>Gammaproteobacteria</taxon>
        <taxon>Pseudomonadales</taxon>
        <taxon>Pseudomonadaceae</taxon>
        <taxon>Ectopseudomonas</taxon>
    </lineage>
</organism>
<dbReference type="PANTHER" id="PTHR35529">
    <property type="entry name" value="MANGANESE EFFLUX PUMP MNTP-RELATED"/>
    <property type="match status" value="1"/>
</dbReference>
<evidence type="ECO:0000256" key="9">
    <source>
        <dbReference type="SAM" id="SignalP"/>
    </source>
</evidence>
<evidence type="ECO:0000256" key="6">
    <source>
        <dbReference type="ARBA" id="ARBA00023136"/>
    </source>
</evidence>
<keyword evidence="7 8" id="KW-0464">Manganese</keyword>
<reference evidence="10 11" key="1">
    <citation type="submission" date="2024-03" db="EMBL/GenBank/DDBJ databases">
        <title>Complete genome of BD2.</title>
        <authorList>
            <person name="Cao G."/>
        </authorList>
    </citation>
    <scope>NUCLEOTIDE SEQUENCE [LARGE SCALE GENOMIC DNA]</scope>
    <source>
        <strain evidence="10 11">BD2</strain>
    </source>
</reference>
<dbReference type="EMBL" id="CP148074">
    <property type="protein sequence ID" value="WXL24926.1"/>
    <property type="molecule type" value="Genomic_DNA"/>
</dbReference>
<comment type="subcellular location">
    <subcellularLocation>
        <location evidence="8">Cell membrane</location>
        <topology evidence="8">Multi-pass membrane protein</topology>
    </subcellularLocation>
</comment>
<dbReference type="InterPro" id="IPR022929">
    <property type="entry name" value="Put_MntP"/>
</dbReference>
<evidence type="ECO:0000256" key="5">
    <source>
        <dbReference type="ARBA" id="ARBA00023065"/>
    </source>
</evidence>
<protein>
    <recommendedName>
        <fullName evidence="8">Putative manganese efflux pump MntP</fullName>
    </recommendedName>
</protein>
<evidence type="ECO:0000256" key="4">
    <source>
        <dbReference type="ARBA" id="ARBA00022989"/>
    </source>
</evidence>
<evidence type="ECO:0000256" key="1">
    <source>
        <dbReference type="ARBA" id="ARBA00022448"/>
    </source>
</evidence>
<feature type="transmembrane region" description="Helical" evidence="8">
    <location>
        <begin position="133"/>
        <end position="156"/>
    </location>
</feature>
<keyword evidence="3 8" id="KW-0812">Transmembrane</keyword>
<dbReference type="PANTHER" id="PTHR35529:SF1">
    <property type="entry name" value="MANGANESE EFFLUX PUMP MNTP-RELATED"/>
    <property type="match status" value="1"/>
</dbReference>
<evidence type="ECO:0000256" key="8">
    <source>
        <dbReference type="HAMAP-Rule" id="MF_01521"/>
    </source>
</evidence>
<evidence type="ECO:0000313" key="11">
    <source>
        <dbReference type="Proteomes" id="UP001476583"/>
    </source>
</evidence>
<evidence type="ECO:0000256" key="7">
    <source>
        <dbReference type="ARBA" id="ARBA00023211"/>
    </source>
</evidence>
<gene>
    <name evidence="8 10" type="primary">mntP</name>
    <name evidence="10" type="ORF">WG219_16660</name>
</gene>
<dbReference type="NCBIfam" id="NF008546">
    <property type="entry name" value="PRK11469.1"/>
    <property type="match status" value="1"/>
</dbReference>
<dbReference type="Pfam" id="PF02659">
    <property type="entry name" value="Mntp"/>
    <property type="match status" value="1"/>
</dbReference>
<evidence type="ECO:0000256" key="2">
    <source>
        <dbReference type="ARBA" id="ARBA00022475"/>
    </source>
</evidence>
<keyword evidence="2 8" id="KW-1003">Cell membrane</keyword>
<feature type="transmembrane region" description="Helical" evidence="8">
    <location>
        <begin position="105"/>
        <end position="126"/>
    </location>
</feature>
<sequence>MSPLSLILVALAMSTDAFAAAIGKGSALNKPNIVIALRTGIIFGVIEAITPIIGWLLGQAASAYVEQWDHWIAFILLLGLGVHMICNGLSGENTKHTQKPDQHSFWLLALTAVATSIDALAVGISLAFVDVNIWLAAAAIGIATTTMVTIGIMLGRILGDVVGKRAEIIGGLVLIGIGAAIMLEHLLYAAA</sequence>
<name>A0ABZ2RFY0_ECTME</name>
<keyword evidence="9" id="KW-0732">Signal</keyword>
<feature type="signal peptide" evidence="9">
    <location>
        <begin position="1"/>
        <end position="19"/>
    </location>
</feature>
<accession>A0ABZ2RFY0</accession>
<comment type="function">
    <text evidence="8">Probably functions as a manganese efflux pump.</text>
</comment>
<feature type="transmembrane region" description="Helical" evidence="8">
    <location>
        <begin position="35"/>
        <end position="58"/>
    </location>
</feature>
<keyword evidence="4 8" id="KW-1133">Transmembrane helix</keyword>
<proteinExistence type="inferred from homology"/>
<feature type="chain" id="PRO_5047117854" description="Putative manganese efflux pump MntP" evidence="9">
    <location>
        <begin position="20"/>
        <end position="191"/>
    </location>
</feature>
<keyword evidence="6 8" id="KW-0472">Membrane</keyword>
<keyword evidence="5 8" id="KW-0406">Ion transport</keyword>
<feature type="transmembrane region" description="Helical" evidence="8">
    <location>
        <begin position="168"/>
        <end position="190"/>
    </location>
</feature>
<comment type="similarity">
    <text evidence="8">Belongs to the MntP (TC 9.B.29) family.</text>
</comment>
<feature type="transmembrane region" description="Helical" evidence="8">
    <location>
        <begin position="70"/>
        <end position="90"/>
    </location>
</feature>
<dbReference type="InterPro" id="IPR003810">
    <property type="entry name" value="Mntp/YtaF"/>
</dbReference>
<evidence type="ECO:0000313" key="10">
    <source>
        <dbReference type="EMBL" id="WXL24926.1"/>
    </source>
</evidence>
<dbReference type="Proteomes" id="UP001476583">
    <property type="component" value="Chromosome"/>
</dbReference>